<feature type="non-terminal residue" evidence="2">
    <location>
        <position position="1"/>
    </location>
</feature>
<sequence>AVSVNVHTGQSDTRKANSCSSLHPDFCGFYVTQKEMGRSHTHIERKEEKENNPHQDLCPNGAHY</sequence>
<feature type="compositionally biased region" description="Basic and acidic residues" evidence="1">
    <location>
        <begin position="37"/>
        <end position="53"/>
    </location>
</feature>
<keyword evidence="3" id="KW-1185">Reference proteome</keyword>
<feature type="non-terminal residue" evidence="2">
    <location>
        <position position="64"/>
    </location>
</feature>
<name>A0AAD9BZH9_DISEL</name>
<proteinExistence type="predicted"/>
<protein>
    <submittedName>
        <fullName evidence="2">Protein esc1</fullName>
    </submittedName>
</protein>
<evidence type="ECO:0000256" key="1">
    <source>
        <dbReference type="SAM" id="MobiDB-lite"/>
    </source>
</evidence>
<accession>A0AAD9BZH9</accession>
<dbReference type="EMBL" id="JASDAP010000015">
    <property type="protein sequence ID" value="KAK1890714.1"/>
    <property type="molecule type" value="Genomic_DNA"/>
</dbReference>
<evidence type="ECO:0000313" key="3">
    <source>
        <dbReference type="Proteomes" id="UP001228049"/>
    </source>
</evidence>
<organism evidence="2 3">
    <name type="scientific">Dissostichus eleginoides</name>
    <name type="common">Patagonian toothfish</name>
    <name type="synonym">Dissostichus amissus</name>
    <dbReference type="NCBI Taxonomy" id="100907"/>
    <lineage>
        <taxon>Eukaryota</taxon>
        <taxon>Metazoa</taxon>
        <taxon>Chordata</taxon>
        <taxon>Craniata</taxon>
        <taxon>Vertebrata</taxon>
        <taxon>Euteleostomi</taxon>
        <taxon>Actinopterygii</taxon>
        <taxon>Neopterygii</taxon>
        <taxon>Teleostei</taxon>
        <taxon>Neoteleostei</taxon>
        <taxon>Acanthomorphata</taxon>
        <taxon>Eupercaria</taxon>
        <taxon>Perciformes</taxon>
        <taxon>Notothenioidei</taxon>
        <taxon>Nototheniidae</taxon>
        <taxon>Dissostichus</taxon>
    </lineage>
</organism>
<comment type="caution">
    <text evidence="2">The sequence shown here is derived from an EMBL/GenBank/DDBJ whole genome shotgun (WGS) entry which is preliminary data.</text>
</comment>
<dbReference type="Proteomes" id="UP001228049">
    <property type="component" value="Unassembled WGS sequence"/>
</dbReference>
<feature type="region of interest" description="Disordered" evidence="1">
    <location>
        <begin position="37"/>
        <end position="64"/>
    </location>
</feature>
<gene>
    <name evidence="2" type="ORF">KUDE01_009545</name>
</gene>
<reference evidence="2" key="1">
    <citation type="submission" date="2023-04" db="EMBL/GenBank/DDBJ databases">
        <title>Chromosome-level genome of Chaenocephalus aceratus.</title>
        <authorList>
            <person name="Park H."/>
        </authorList>
    </citation>
    <scope>NUCLEOTIDE SEQUENCE</scope>
    <source>
        <strain evidence="2">DE</strain>
        <tissue evidence="2">Muscle</tissue>
    </source>
</reference>
<evidence type="ECO:0000313" key="2">
    <source>
        <dbReference type="EMBL" id="KAK1890714.1"/>
    </source>
</evidence>
<dbReference type="AlphaFoldDB" id="A0AAD9BZH9"/>